<accession>A0A6V8LLM9</accession>
<dbReference type="Gene3D" id="3.40.50.1390">
    <property type="entry name" value="Resolvase, N-terminal catalytic domain"/>
    <property type="match status" value="1"/>
</dbReference>
<proteinExistence type="predicted"/>
<organism evidence="3 4">
    <name type="scientific">Phytohabitans rumicis</name>
    <dbReference type="NCBI Taxonomy" id="1076125"/>
    <lineage>
        <taxon>Bacteria</taxon>
        <taxon>Bacillati</taxon>
        <taxon>Actinomycetota</taxon>
        <taxon>Actinomycetes</taxon>
        <taxon>Micromonosporales</taxon>
        <taxon>Micromonosporaceae</taxon>
    </lineage>
</organism>
<dbReference type="Proteomes" id="UP000482960">
    <property type="component" value="Unassembled WGS sequence"/>
</dbReference>
<evidence type="ECO:0000313" key="4">
    <source>
        <dbReference type="Proteomes" id="UP000482960"/>
    </source>
</evidence>
<feature type="region of interest" description="Disordered" evidence="1">
    <location>
        <begin position="144"/>
        <end position="194"/>
    </location>
</feature>
<dbReference type="AlphaFoldDB" id="A0A6V8LLM9"/>
<name>A0A6V8LLM9_9ACTN</name>
<dbReference type="InterPro" id="IPR036162">
    <property type="entry name" value="Resolvase-like_N_sf"/>
</dbReference>
<dbReference type="EMBL" id="BLPG01000001">
    <property type="protein sequence ID" value="GFJ93545.1"/>
    <property type="molecule type" value="Genomic_DNA"/>
</dbReference>
<reference evidence="3 4" key="2">
    <citation type="submission" date="2020-03" db="EMBL/GenBank/DDBJ databases">
        <authorList>
            <person name="Ichikawa N."/>
            <person name="Kimura A."/>
            <person name="Kitahashi Y."/>
            <person name="Uohara A."/>
        </authorList>
    </citation>
    <scope>NUCLEOTIDE SEQUENCE [LARGE SCALE GENOMIC DNA]</scope>
    <source>
        <strain evidence="3 4">NBRC 108638</strain>
    </source>
</reference>
<dbReference type="GO" id="GO:0000150">
    <property type="term" value="F:DNA strand exchange activity"/>
    <property type="evidence" value="ECO:0007669"/>
    <property type="project" value="InterPro"/>
</dbReference>
<dbReference type="SUPFAM" id="SSF53041">
    <property type="entry name" value="Resolvase-like"/>
    <property type="match status" value="1"/>
</dbReference>
<evidence type="ECO:0000259" key="2">
    <source>
        <dbReference type="SMART" id="SM00857"/>
    </source>
</evidence>
<comment type="caution">
    <text evidence="3">The sequence shown here is derived from an EMBL/GenBank/DDBJ whole genome shotgun (WGS) entry which is preliminary data.</text>
</comment>
<evidence type="ECO:0000313" key="3">
    <source>
        <dbReference type="EMBL" id="GFJ93545.1"/>
    </source>
</evidence>
<dbReference type="CDD" id="cd00338">
    <property type="entry name" value="Ser_Recombinase"/>
    <property type="match status" value="1"/>
</dbReference>
<protein>
    <recommendedName>
        <fullName evidence="2">Resolvase/invertase-type recombinase catalytic domain-containing protein</fullName>
    </recommendedName>
</protein>
<evidence type="ECO:0000256" key="1">
    <source>
        <dbReference type="SAM" id="MobiDB-lite"/>
    </source>
</evidence>
<keyword evidence="4" id="KW-1185">Reference proteome</keyword>
<dbReference type="InterPro" id="IPR006119">
    <property type="entry name" value="Resolv_N"/>
</dbReference>
<dbReference type="Pfam" id="PF00239">
    <property type="entry name" value="Resolvase"/>
    <property type="match status" value="1"/>
</dbReference>
<feature type="domain" description="Resolvase/invertase-type recombinase catalytic" evidence="2">
    <location>
        <begin position="13"/>
        <end position="151"/>
    </location>
</feature>
<gene>
    <name evidence="3" type="ORF">Prum_071870</name>
</gene>
<dbReference type="SMART" id="SM00857">
    <property type="entry name" value="Resolvase"/>
    <property type="match status" value="1"/>
</dbReference>
<reference evidence="3 4" key="1">
    <citation type="submission" date="2020-03" db="EMBL/GenBank/DDBJ databases">
        <title>Whole genome shotgun sequence of Phytohabitans rumicis NBRC 108638.</title>
        <authorList>
            <person name="Komaki H."/>
            <person name="Tamura T."/>
        </authorList>
    </citation>
    <scope>NUCLEOTIDE SEQUENCE [LARGE SCALE GENOMIC DNA]</scope>
    <source>
        <strain evidence="3 4">NBRC 108638</strain>
    </source>
</reference>
<dbReference type="GO" id="GO:0003677">
    <property type="term" value="F:DNA binding"/>
    <property type="evidence" value="ECO:0007669"/>
    <property type="project" value="InterPro"/>
</dbReference>
<sequence>MAGRMIQAAGLRFAFYGRVSTHDHQDPVSSRRWQFDFAAELVAGHGQIVAHYFDIGHSREIAWTDRPEAARLLAAITDPDRGFDAIVVGEYARAFYGSQAIHLAPLLREYGVQLWLPEVDGPVDLDNPTHQALLLMLGAQAKQEVQRAPVPHHRRHAGTSPRARPPHRRPRPHTLDERTPLPPPRNQTVSQSGT</sequence>